<keyword evidence="1" id="KW-0677">Repeat</keyword>
<name>A0A1Y1Z2N7_9PLEO</name>
<dbReference type="InterPro" id="IPR019734">
    <property type="entry name" value="TPR_rpt"/>
</dbReference>
<dbReference type="InterPro" id="IPR011990">
    <property type="entry name" value="TPR-like_helical_dom_sf"/>
</dbReference>
<protein>
    <recommendedName>
        <fullName evidence="4">STI1/HOP DP domain-containing protein</fullName>
    </recommendedName>
</protein>
<proteinExistence type="predicted"/>
<evidence type="ECO:0000313" key="5">
    <source>
        <dbReference type="EMBL" id="ORY04560.1"/>
    </source>
</evidence>
<feature type="region of interest" description="Disordered" evidence="3">
    <location>
        <begin position="58"/>
        <end position="122"/>
    </location>
</feature>
<dbReference type="AlphaFoldDB" id="A0A1Y1Z2N7"/>
<reference evidence="5 6" key="1">
    <citation type="submission" date="2016-07" db="EMBL/GenBank/DDBJ databases">
        <title>Pervasive Adenine N6-methylation of Active Genes in Fungi.</title>
        <authorList>
            <consortium name="DOE Joint Genome Institute"/>
            <person name="Mondo S.J."/>
            <person name="Dannebaum R.O."/>
            <person name="Kuo R.C."/>
            <person name="Labutti K."/>
            <person name="Haridas S."/>
            <person name="Kuo A."/>
            <person name="Salamov A."/>
            <person name="Ahrendt S.R."/>
            <person name="Lipzen A."/>
            <person name="Sullivan W."/>
            <person name="Andreopoulos W.B."/>
            <person name="Clum A."/>
            <person name="Lindquist E."/>
            <person name="Daum C."/>
            <person name="Ramamoorthy G.K."/>
            <person name="Gryganskyi A."/>
            <person name="Culley D."/>
            <person name="Magnuson J.K."/>
            <person name="James T.Y."/>
            <person name="O'Malley M.A."/>
            <person name="Stajich J.E."/>
            <person name="Spatafora J.W."/>
            <person name="Visel A."/>
            <person name="Grigoriev I.V."/>
        </authorList>
    </citation>
    <scope>NUCLEOTIDE SEQUENCE [LARGE SCALE GENOMIC DNA]</scope>
    <source>
        <strain evidence="5 6">CBS 115471</strain>
    </source>
</reference>
<keyword evidence="6" id="KW-1185">Reference proteome</keyword>
<dbReference type="InterPro" id="IPR041243">
    <property type="entry name" value="STI1/HOP_DP"/>
</dbReference>
<dbReference type="SUPFAM" id="SSF48452">
    <property type="entry name" value="TPR-like"/>
    <property type="match status" value="1"/>
</dbReference>
<evidence type="ECO:0000313" key="6">
    <source>
        <dbReference type="Proteomes" id="UP000193144"/>
    </source>
</evidence>
<gene>
    <name evidence="5" type="ORF">BCR34DRAFT_55547</name>
</gene>
<evidence type="ECO:0000256" key="2">
    <source>
        <dbReference type="ARBA" id="ARBA00022803"/>
    </source>
</evidence>
<feature type="compositionally biased region" description="Acidic residues" evidence="3">
    <location>
        <begin position="97"/>
        <end position="106"/>
    </location>
</feature>
<feature type="compositionally biased region" description="Basic and acidic residues" evidence="3">
    <location>
        <begin position="107"/>
        <end position="122"/>
    </location>
</feature>
<dbReference type="Gene3D" id="1.10.260.100">
    <property type="match status" value="1"/>
</dbReference>
<keyword evidence="2" id="KW-0802">TPR repeat</keyword>
<dbReference type="Proteomes" id="UP000193144">
    <property type="component" value="Unassembled WGS sequence"/>
</dbReference>
<dbReference type="Pfam" id="PF17830">
    <property type="entry name" value="STI1-HOP_DP"/>
    <property type="match status" value="1"/>
</dbReference>
<feature type="compositionally biased region" description="Basic and acidic residues" evidence="3">
    <location>
        <begin position="81"/>
        <end position="96"/>
    </location>
</feature>
<dbReference type="GO" id="GO:0051879">
    <property type="term" value="F:Hsp90 protein binding"/>
    <property type="evidence" value="ECO:0007669"/>
    <property type="project" value="TreeGrafter"/>
</dbReference>
<evidence type="ECO:0000256" key="1">
    <source>
        <dbReference type="ARBA" id="ARBA00022737"/>
    </source>
</evidence>
<sequence>MFQKLAANPKTAPLLADKDFMMKLQRLRTNPNDVGLEMQDPRFLQVMSVLLGIDMQFGAPPAGGDQGGSGVREVDEDVEMPDARPAPREEPKKAPEPEPEPEESEEDKLAKEAKAKADEEKKKGTEFYKKRQFDQAIEHYNTAWSIHKDITYLTNLGAAKFEKGDFEGAIQACQQAVEYGREILADFKMIAKYVLPLALHSHC</sequence>
<dbReference type="Gene3D" id="1.25.40.10">
    <property type="entry name" value="Tetratricopeptide repeat domain"/>
    <property type="match status" value="1"/>
</dbReference>
<feature type="domain" description="STI1/HOP DP" evidence="4">
    <location>
        <begin position="1"/>
        <end position="52"/>
    </location>
</feature>
<accession>A0A1Y1Z2N7</accession>
<dbReference type="OrthoDB" id="2423701at2759"/>
<dbReference type="SMART" id="SM00028">
    <property type="entry name" value="TPR"/>
    <property type="match status" value="2"/>
</dbReference>
<dbReference type="STRING" id="1231657.A0A1Y1Z2N7"/>
<dbReference type="PANTHER" id="PTHR22904:SF523">
    <property type="entry name" value="STRESS-INDUCED-PHOSPHOPROTEIN 1"/>
    <property type="match status" value="1"/>
</dbReference>
<evidence type="ECO:0000259" key="4">
    <source>
        <dbReference type="Pfam" id="PF17830"/>
    </source>
</evidence>
<evidence type="ECO:0000256" key="3">
    <source>
        <dbReference type="SAM" id="MobiDB-lite"/>
    </source>
</evidence>
<organism evidence="5 6">
    <name type="scientific">Clohesyomyces aquaticus</name>
    <dbReference type="NCBI Taxonomy" id="1231657"/>
    <lineage>
        <taxon>Eukaryota</taxon>
        <taxon>Fungi</taxon>
        <taxon>Dikarya</taxon>
        <taxon>Ascomycota</taxon>
        <taxon>Pezizomycotina</taxon>
        <taxon>Dothideomycetes</taxon>
        <taxon>Pleosporomycetidae</taxon>
        <taxon>Pleosporales</taxon>
        <taxon>Lindgomycetaceae</taxon>
        <taxon>Clohesyomyces</taxon>
    </lineage>
</organism>
<dbReference type="PANTHER" id="PTHR22904">
    <property type="entry name" value="TPR REPEAT CONTAINING PROTEIN"/>
    <property type="match status" value="1"/>
</dbReference>
<dbReference type="EMBL" id="MCFA01000134">
    <property type="protein sequence ID" value="ORY04560.1"/>
    <property type="molecule type" value="Genomic_DNA"/>
</dbReference>
<comment type="caution">
    <text evidence="5">The sequence shown here is derived from an EMBL/GenBank/DDBJ whole genome shotgun (WGS) entry which is preliminary data.</text>
</comment>